<name>A0A074JFH8_9RHOB</name>
<evidence type="ECO:0000313" key="3">
    <source>
        <dbReference type="Proteomes" id="UP000027432"/>
    </source>
</evidence>
<dbReference type="STRING" id="1353537.TP2_15945"/>
<dbReference type="OrthoDB" id="9922538at2"/>
<accession>A0A074JFH8</accession>
<keyword evidence="1" id="KW-0732">Signal</keyword>
<dbReference type="EMBL" id="AUND01000003">
    <property type="protein sequence ID" value="KEO55284.1"/>
    <property type="molecule type" value="Genomic_DNA"/>
</dbReference>
<feature type="signal peptide" evidence="1">
    <location>
        <begin position="1"/>
        <end position="22"/>
    </location>
</feature>
<organism evidence="2 3">
    <name type="scientific">Thioclava pacifica DSM 10166</name>
    <dbReference type="NCBI Taxonomy" id="1353537"/>
    <lineage>
        <taxon>Bacteria</taxon>
        <taxon>Pseudomonadati</taxon>
        <taxon>Pseudomonadota</taxon>
        <taxon>Alphaproteobacteria</taxon>
        <taxon>Rhodobacterales</taxon>
        <taxon>Paracoccaceae</taxon>
        <taxon>Thioclava</taxon>
    </lineage>
</organism>
<evidence type="ECO:0000313" key="2">
    <source>
        <dbReference type="EMBL" id="KEO55284.1"/>
    </source>
</evidence>
<dbReference type="RefSeq" id="WP_051692168.1">
    <property type="nucleotide sequence ID" value="NZ_AUND01000003.1"/>
</dbReference>
<dbReference type="Proteomes" id="UP000027432">
    <property type="component" value="Unassembled WGS sequence"/>
</dbReference>
<reference evidence="2 3" key="1">
    <citation type="submission" date="2013-07" db="EMBL/GenBank/DDBJ databases">
        <title>Thioclava pacifica DSM 10166 Genome Sequencing.</title>
        <authorList>
            <person name="Lai Q."/>
            <person name="Shao Z."/>
        </authorList>
    </citation>
    <scope>NUCLEOTIDE SEQUENCE [LARGE SCALE GENOMIC DNA]</scope>
    <source>
        <strain evidence="2 3">DSM 10166</strain>
    </source>
</reference>
<dbReference type="AlphaFoldDB" id="A0A074JFH8"/>
<proteinExistence type="predicted"/>
<feature type="chain" id="PRO_5001696700" evidence="1">
    <location>
        <begin position="23"/>
        <end position="59"/>
    </location>
</feature>
<evidence type="ECO:0000256" key="1">
    <source>
        <dbReference type="SAM" id="SignalP"/>
    </source>
</evidence>
<keyword evidence="3" id="KW-1185">Reference proteome</keyword>
<protein>
    <submittedName>
        <fullName evidence="2">Uncharacterized protein</fullName>
    </submittedName>
</protein>
<comment type="caution">
    <text evidence="2">The sequence shown here is derived from an EMBL/GenBank/DDBJ whole genome shotgun (WGS) entry which is preliminary data.</text>
</comment>
<gene>
    <name evidence="2" type="ORF">TP2_15945</name>
</gene>
<sequence length="59" mass="6070">MLARLALIFIYPIGILSGPTAAQVVSAEADPRGIPTIAPLIDSVDDAVVDIAVVSERPA</sequence>